<evidence type="ECO:0000256" key="5">
    <source>
        <dbReference type="SAM" id="SignalP"/>
    </source>
</evidence>
<comment type="subcellular location">
    <subcellularLocation>
        <location evidence="1">Nucleus</location>
    </subcellularLocation>
</comment>
<keyword evidence="7" id="KW-1185">Reference proteome</keyword>
<feature type="compositionally biased region" description="Polar residues" evidence="4">
    <location>
        <begin position="527"/>
        <end position="542"/>
    </location>
</feature>
<dbReference type="Proteomes" id="UP000685013">
    <property type="component" value="Chromosome 14"/>
</dbReference>
<feature type="compositionally biased region" description="Basic and acidic residues" evidence="4">
    <location>
        <begin position="514"/>
        <end position="526"/>
    </location>
</feature>
<dbReference type="GO" id="GO:0000127">
    <property type="term" value="C:transcription factor TFIIIC complex"/>
    <property type="evidence" value="ECO:0007669"/>
    <property type="project" value="TreeGrafter"/>
</dbReference>
<comment type="caution">
    <text evidence="6">The sequence shown here is derived from an EMBL/GenBank/DDBJ whole genome shotgun (WGS) entry which is preliminary data.</text>
</comment>
<feature type="non-terminal residue" evidence="6">
    <location>
        <position position="1"/>
    </location>
</feature>
<keyword evidence="5" id="KW-0732">Signal</keyword>
<dbReference type="InterPro" id="IPR052416">
    <property type="entry name" value="GTF3C_component"/>
</dbReference>
<dbReference type="InterPro" id="IPR035669">
    <property type="entry name" value="SGNH_plant_lipase-like"/>
</dbReference>
<proteinExistence type="predicted"/>
<keyword evidence="3" id="KW-0539">Nucleus</keyword>
<dbReference type="SMART" id="SM00320">
    <property type="entry name" value="WD40"/>
    <property type="match status" value="5"/>
</dbReference>
<dbReference type="GO" id="GO:0016788">
    <property type="term" value="F:hydrolase activity, acting on ester bonds"/>
    <property type="evidence" value="ECO:0007669"/>
    <property type="project" value="InterPro"/>
</dbReference>
<feature type="signal peptide" evidence="5">
    <location>
        <begin position="1"/>
        <end position="22"/>
    </location>
</feature>
<evidence type="ECO:0000256" key="3">
    <source>
        <dbReference type="ARBA" id="ARBA00023242"/>
    </source>
</evidence>
<dbReference type="CDD" id="cd01837">
    <property type="entry name" value="SGNH_plant_lipase_like"/>
    <property type="match status" value="1"/>
</dbReference>
<feature type="region of interest" description="Disordered" evidence="4">
    <location>
        <begin position="1143"/>
        <end position="1175"/>
    </location>
</feature>
<feature type="region of interest" description="Disordered" evidence="4">
    <location>
        <begin position="514"/>
        <end position="542"/>
    </location>
</feature>
<feature type="region of interest" description="Disordered" evidence="4">
    <location>
        <begin position="31"/>
        <end position="50"/>
    </location>
</feature>
<dbReference type="PANTHER" id="PTHR15052:SF2">
    <property type="entry name" value="GENERAL TRANSCRIPTION FACTOR 3C POLYPEPTIDE 2"/>
    <property type="match status" value="1"/>
</dbReference>
<gene>
    <name evidence="6" type="ORF">SDJN03_20689</name>
</gene>
<sequence length="1207" mass="133568">MDSKTLLCFSILCFSLLPELSGVVRVSAGRVSHRHRHRERRSSQSLGGGELWNSNPRKLFVFGDSYVDTGNNRKPAAKSWQYPYGVTFPGKPTGRFSDGRVLTDYLAKYLKVKSPIPYKWRKVGYGQLKYGMNFAYGGTGVFNTFVMSPNMSTQIDFFQQLIGESTFTSQDLQSSVALVSLAGNDYSVYQATDGSAQGWQPFITKVVNQLEVNLRRIHGVGVPKIVVTALEPLGCLPSSTVASSFQQCNATENQLVNFHNMLLQQSVAKLNSEVKDASASTFILLDLYSSFMAALNNKGDHLGNVKFENPLKPCCVGVSSEYSCGSMGSNGEKKYTICEDPGAAFFWDEVHPTQHGAIDAIAELYGEAENGEGGVDESDFQRFSSSTTFLREWKFYNYEPKTVKFTSDSRVPEGKDADITMELPQFSSAAVLKNGAPPGATTSLDFRNFIMHVGGPVWAIDWCPLVHERSDSLIKCEFIAVSAHPPGSSYHTMGIPLSGRGMVQIWCLVHGTESHESETTKNREDGSNATNHEANENVTSEYSGEDTLLCKNISEKAILDTGSTGFSIPETVALPRLVLCLAHNGKVAWDLKWKPTNARTTKCKQRMGYLAVLLGNGSLEVWEVPFPHVVKAIYSKLNGEGTDPRFVKLKPTFRCSMLRSADTQSIPLTVEWSPTPPYDYLLAGCHDGTVALWKFSANSTAEDTRPLLRFSADTVPIRAVAWAPSESEPESENVILIASHGGIKFWDLRDPFRPLWDLHPAPRIIYSLDWLPNPRCVFLSFDDGTLRLLSLLKAAYDVPVTGQPFTAIKQKGLHTYCCSPFAIWSIQVSRQTGMVAYCGADGAVVRFQLTTKAVDKENSRNRTPHFVCEYLTEEQSIITIHSPASDVPIPLKKLSNKSEQPLSMRAILSDSMQPNEGNDKSATTSALANESALGYDDDVDVESGSEDTPMSIQNKNQTQSKSKKKGVVNQELEHSHEPSDSQTDDDVVPGLGEHFENFPPKSVALHRLRWNMNIGSERWLSYGGAAGILRSDFHEATLAQFSVQSIRPETMVPSSLRGQIMGAAKGIRDDSKLISLAYRRSHETVWHYGARLPEEEMGNAIDDRRKIRREQQRIYASYTTSLSSSPINVRRLRRPQLSLHVHVSSSPSMYKANVKSPAGLPTRKNAPKCKFSSPSLLATTSSSMMSALSELRNKTTENASKRKPELW</sequence>
<name>A0AAV6MG05_9ROSI</name>
<dbReference type="InterPro" id="IPR001087">
    <property type="entry name" value="GDSL"/>
</dbReference>
<feature type="region of interest" description="Disordered" evidence="4">
    <location>
        <begin position="932"/>
        <end position="990"/>
    </location>
</feature>
<evidence type="ECO:0000313" key="6">
    <source>
        <dbReference type="EMBL" id="KAG6580687.1"/>
    </source>
</evidence>
<dbReference type="Pfam" id="PF00657">
    <property type="entry name" value="Lipase_GDSL"/>
    <property type="match status" value="1"/>
</dbReference>
<feature type="compositionally biased region" description="Acidic residues" evidence="4">
    <location>
        <begin position="935"/>
        <end position="945"/>
    </location>
</feature>
<feature type="compositionally biased region" description="Basic residues" evidence="4">
    <location>
        <begin position="31"/>
        <end position="40"/>
    </location>
</feature>
<dbReference type="AlphaFoldDB" id="A0AAV6MG05"/>
<dbReference type="GO" id="GO:0005634">
    <property type="term" value="C:nucleus"/>
    <property type="evidence" value="ECO:0007669"/>
    <property type="project" value="UniProtKB-SubCell"/>
</dbReference>
<organism evidence="6 7">
    <name type="scientific">Cucurbita argyrosperma subsp. sororia</name>
    <dbReference type="NCBI Taxonomy" id="37648"/>
    <lineage>
        <taxon>Eukaryota</taxon>
        <taxon>Viridiplantae</taxon>
        <taxon>Streptophyta</taxon>
        <taxon>Embryophyta</taxon>
        <taxon>Tracheophyta</taxon>
        <taxon>Spermatophyta</taxon>
        <taxon>Magnoliopsida</taxon>
        <taxon>eudicotyledons</taxon>
        <taxon>Gunneridae</taxon>
        <taxon>Pentapetalae</taxon>
        <taxon>rosids</taxon>
        <taxon>fabids</taxon>
        <taxon>Cucurbitales</taxon>
        <taxon>Cucurbitaceae</taxon>
        <taxon>Cucurbiteae</taxon>
        <taxon>Cucurbita</taxon>
    </lineage>
</organism>
<evidence type="ECO:0000256" key="1">
    <source>
        <dbReference type="ARBA" id="ARBA00004123"/>
    </source>
</evidence>
<accession>A0AAV6MG05</accession>
<dbReference type="GO" id="GO:0006383">
    <property type="term" value="P:transcription by RNA polymerase III"/>
    <property type="evidence" value="ECO:0007669"/>
    <property type="project" value="TreeGrafter"/>
</dbReference>
<dbReference type="EMBL" id="JAGKQH010000014">
    <property type="protein sequence ID" value="KAG6580687.1"/>
    <property type="molecule type" value="Genomic_DNA"/>
</dbReference>
<dbReference type="InterPro" id="IPR001680">
    <property type="entry name" value="WD40_rpt"/>
</dbReference>
<protein>
    <submittedName>
        <fullName evidence="6">GDSL esterase/lipase</fullName>
    </submittedName>
</protein>
<evidence type="ECO:0000313" key="7">
    <source>
        <dbReference type="Proteomes" id="UP000685013"/>
    </source>
</evidence>
<reference evidence="6 7" key="1">
    <citation type="journal article" date="2021" name="Hortic Res">
        <title>The domestication of Cucurbita argyrosperma as revealed by the genome of its wild relative.</title>
        <authorList>
            <person name="Barrera-Redondo J."/>
            <person name="Sanchez-de la Vega G."/>
            <person name="Aguirre-Liguori J.A."/>
            <person name="Castellanos-Morales G."/>
            <person name="Gutierrez-Guerrero Y.T."/>
            <person name="Aguirre-Dugua X."/>
            <person name="Aguirre-Planter E."/>
            <person name="Tenaillon M.I."/>
            <person name="Lira-Saade R."/>
            <person name="Eguiarte L.E."/>
        </authorList>
    </citation>
    <scope>NUCLEOTIDE SEQUENCE [LARGE SCALE GENOMIC DNA]</scope>
    <source>
        <strain evidence="6">JBR-2021</strain>
    </source>
</reference>
<dbReference type="Pfam" id="PF00400">
    <property type="entry name" value="WD40"/>
    <property type="match status" value="1"/>
</dbReference>
<feature type="chain" id="PRO_5043316431" evidence="5">
    <location>
        <begin position="23"/>
        <end position="1207"/>
    </location>
</feature>
<evidence type="ECO:0000256" key="2">
    <source>
        <dbReference type="ARBA" id="ARBA00023163"/>
    </source>
</evidence>
<dbReference type="PANTHER" id="PTHR15052">
    <property type="entry name" value="RNA POLYMERASE III TRANSCRIPTION INITIATION FACTOR COMPLEX SUBUNIT"/>
    <property type="match status" value="1"/>
</dbReference>
<keyword evidence="2" id="KW-0804">Transcription</keyword>
<evidence type="ECO:0000256" key="4">
    <source>
        <dbReference type="SAM" id="MobiDB-lite"/>
    </source>
</evidence>